<dbReference type="Pfam" id="PF13581">
    <property type="entry name" value="HATPase_c_2"/>
    <property type="match status" value="1"/>
</dbReference>
<dbReference type="GeneID" id="99684716"/>
<keyword evidence="2" id="KW-0808">Transferase</keyword>
<protein>
    <submittedName>
        <fullName evidence="2">Serine/threonine-protein kinase RsbT</fullName>
    </submittedName>
</protein>
<comment type="caution">
    <text evidence="2">The sequence shown here is derived from an EMBL/GenBank/DDBJ whole genome shotgun (WGS) entry which is preliminary data.</text>
</comment>
<dbReference type="GO" id="GO:0016301">
    <property type="term" value="F:kinase activity"/>
    <property type="evidence" value="ECO:0007669"/>
    <property type="project" value="UniProtKB-KW"/>
</dbReference>
<dbReference type="OrthoDB" id="5769716at2"/>
<dbReference type="AlphaFoldDB" id="A0A4R2MEC1"/>
<reference evidence="2 3" key="1">
    <citation type="submission" date="2019-03" db="EMBL/GenBank/DDBJ databases">
        <title>Genomic Encyclopedia of Type Strains, Phase IV (KMG-IV): sequencing the most valuable type-strain genomes for metagenomic binning, comparative biology and taxonomic classification.</title>
        <authorList>
            <person name="Goeker M."/>
        </authorList>
    </citation>
    <scope>NUCLEOTIDE SEQUENCE [LARGE SCALE GENOMIC DNA]</scope>
    <source>
        <strain evidence="2 3">DSM 1709</strain>
    </source>
</reference>
<organism evidence="2 3">
    <name type="scientific">Rubrivivax gelatinosus</name>
    <name type="common">Rhodocyclus gelatinosus</name>
    <name type="synonym">Rhodopseudomonas gelatinosa</name>
    <dbReference type="NCBI Taxonomy" id="28068"/>
    <lineage>
        <taxon>Bacteria</taxon>
        <taxon>Pseudomonadati</taxon>
        <taxon>Pseudomonadota</taxon>
        <taxon>Betaproteobacteria</taxon>
        <taxon>Burkholderiales</taxon>
        <taxon>Sphaerotilaceae</taxon>
        <taxon>Rubrivivax</taxon>
    </lineage>
</organism>
<evidence type="ECO:0000313" key="3">
    <source>
        <dbReference type="Proteomes" id="UP000295106"/>
    </source>
</evidence>
<accession>A0A4R2MEC1</accession>
<evidence type="ECO:0000313" key="2">
    <source>
        <dbReference type="EMBL" id="TCP02854.1"/>
    </source>
</evidence>
<name>A0A4R2MEC1_RUBGE</name>
<proteinExistence type="predicted"/>
<dbReference type="EMBL" id="SLXD01000005">
    <property type="protein sequence ID" value="TCP02854.1"/>
    <property type="molecule type" value="Genomic_DNA"/>
</dbReference>
<dbReference type="Gene3D" id="3.30.565.10">
    <property type="entry name" value="Histidine kinase-like ATPase, C-terminal domain"/>
    <property type="match status" value="1"/>
</dbReference>
<dbReference type="SUPFAM" id="SSF55874">
    <property type="entry name" value="ATPase domain of HSP90 chaperone/DNA topoisomerase II/histidine kinase"/>
    <property type="match status" value="1"/>
</dbReference>
<keyword evidence="2" id="KW-0418">Kinase</keyword>
<dbReference type="InterPro" id="IPR003594">
    <property type="entry name" value="HATPase_dom"/>
</dbReference>
<feature type="domain" description="Histidine kinase/HSP90-like ATPase" evidence="1">
    <location>
        <begin position="21"/>
        <end position="138"/>
    </location>
</feature>
<dbReference type="RefSeq" id="WP_132646374.1">
    <property type="nucleotide sequence ID" value="NZ_CP181386.1"/>
</dbReference>
<dbReference type="Proteomes" id="UP000295106">
    <property type="component" value="Unassembled WGS sequence"/>
</dbReference>
<dbReference type="InterPro" id="IPR036890">
    <property type="entry name" value="HATPase_C_sf"/>
</dbReference>
<sequence>MNAAQAAQAAAVSFDVRGEYDVATVIAGAQRFCAGHGASPVFCAHVATAASELANNLWLYADHGGRLRLTLLQRGRHQGVELVSEDDGPGIADPALAMTEGWSSGGGMGCGLPGVQRLMDEFDLQTGPGRGTRVVARKWWPPLR</sequence>
<evidence type="ECO:0000259" key="1">
    <source>
        <dbReference type="Pfam" id="PF13581"/>
    </source>
</evidence>
<gene>
    <name evidence="2" type="ORF">EV684_10519</name>
</gene>